<dbReference type="InterPro" id="IPR017938">
    <property type="entry name" value="Riboflavin_synthase-like_b-brl"/>
</dbReference>
<dbReference type="InterPro" id="IPR017927">
    <property type="entry name" value="FAD-bd_FR_type"/>
</dbReference>
<keyword evidence="8" id="KW-0285">Flavoprotein</keyword>
<dbReference type="GO" id="GO:0005344">
    <property type="term" value="F:oxygen carrier activity"/>
    <property type="evidence" value="ECO:0007669"/>
    <property type="project" value="UniProtKB-KW"/>
</dbReference>
<dbReference type="AlphaFoldDB" id="A0A316EKG4"/>
<proteinExistence type="inferred from homology"/>
<evidence type="ECO:0000313" key="22">
    <source>
        <dbReference type="Proteomes" id="UP000245754"/>
    </source>
</evidence>
<evidence type="ECO:0000256" key="13">
    <source>
        <dbReference type="ARBA" id="ARBA00023004"/>
    </source>
</evidence>
<evidence type="ECO:0000256" key="14">
    <source>
        <dbReference type="ARBA" id="ARBA00023027"/>
    </source>
</evidence>
<dbReference type="FunFam" id="1.10.490.10:FF:000003">
    <property type="entry name" value="Flavohemoprotein"/>
    <property type="match status" value="1"/>
</dbReference>
<evidence type="ECO:0000256" key="12">
    <source>
        <dbReference type="ARBA" id="ARBA00023002"/>
    </source>
</evidence>
<dbReference type="EC" id="1.14.12.17" evidence="4"/>
<dbReference type="GO" id="GO:0046210">
    <property type="term" value="P:nitric oxide catabolic process"/>
    <property type="evidence" value="ECO:0007669"/>
    <property type="project" value="TreeGrafter"/>
</dbReference>
<evidence type="ECO:0000313" key="21">
    <source>
        <dbReference type="EMBL" id="PWK31879.1"/>
    </source>
</evidence>
<comment type="similarity">
    <text evidence="18">Belongs to the globin family.</text>
</comment>
<dbReference type="EMBL" id="QGGT01000008">
    <property type="protein sequence ID" value="PWK31879.1"/>
    <property type="molecule type" value="Genomic_DNA"/>
</dbReference>
<dbReference type="GO" id="GO:0009636">
    <property type="term" value="P:response to toxic substance"/>
    <property type="evidence" value="ECO:0007669"/>
    <property type="project" value="UniProtKB-KW"/>
</dbReference>
<evidence type="ECO:0000256" key="6">
    <source>
        <dbReference type="ARBA" id="ARBA00022617"/>
    </source>
</evidence>
<keyword evidence="10" id="KW-0274">FAD</keyword>
<keyword evidence="12" id="KW-0560">Oxidoreductase</keyword>
<comment type="catalytic activity">
    <reaction evidence="16">
        <text>2 nitric oxide + NADH + 2 O2 = 2 nitrate + NAD(+) + H(+)</text>
        <dbReference type="Rhea" id="RHEA:19469"/>
        <dbReference type="ChEBI" id="CHEBI:15378"/>
        <dbReference type="ChEBI" id="CHEBI:15379"/>
        <dbReference type="ChEBI" id="CHEBI:16480"/>
        <dbReference type="ChEBI" id="CHEBI:17632"/>
        <dbReference type="ChEBI" id="CHEBI:57540"/>
        <dbReference type="ChEBI" id="CHEBI:57945"/>
        <dbReference type="EC" id="1.14.12.17"/>
    </reaction>
</comment>
<comment type="cofactor">
    <cofactor evidence="1">
        <name>heme b</name>
        <dbReference type="ChEBI" id="CHEBI:60344"/>
    </cofactor>
</comment>
<dbReference type="Pfam" id="PF00970">
    <property type="entry name" value="FAD_binding_6"/>
    <property type="match status" value="1"/>
</dbReference>
<dbReference type="PRINTS" id="PR00371">
    <property type="entry name" value="FPNCR"/>
</dbReference>
<evidence type="ECO:0000256" key="15">
    <source>
        <dbReference type="ARBA" id="ARBA00025094"/>
    </source>
</evidence>
<gene>
    <name evidence="21" type="ORF">C7419_10819</name>
</gene>
<organism evidence="21 22">
    <name type="scientific">Cupriavidus plantarum</name>
    <dbReference type="NCBI Taxonomy" id="942865"/>
    <lineage>
        <taxon>Bacteria</taxon>
        <taxon>Pseudomonadati</taxon>
        <taxon>Pseudomonadota</taxon>
        <taxon>Betaproteobacteria</taxon>
        <taxon>Burkholderiales</taxon>
        <taxon>Burkholderiaceae</taxon>
        <taxon>Cupriavidus</taxon>
    </lineage>
</organism>
<dbReference type="PRINTS" id="PR00410">
    <property type="entry name" value="PHEHYDRXLASE"/>
</dbReference>
<dbReference type="GO" id="GO:0046872">
    <property type="term" value="F:metal ion binding"/>
    <property type="evidence" value="ECO:0007669"/>
    <property type="project" value="UniProtKB-KW"/>
</dbReference>
<dbReference type="Pfam" id="PF00175">
    <property type="entry name" value="NAD_binding_1"/>
    <property type="match status" value="1"/>
</dbReference>
<evidence type="ECO:0000256" key="18">
    <source>
        <dbReference type="RuleBase" id="RU000356"/>
    </source>
</evidence>
<keyword evidence="5" id="KW-0216">Detoxification</keyword>
<evidence type="ECO:0000256" key="1">
    <source>
        <dbReference type="ARBA" id="ARBA00001970"/>
    </source>
</evidence>
<protein>
    <recommendedName>
        <fullName evidence="4">nitric oxide dioxygenase</fullName>
        <ecNumber evidence="4">1.14.12.17</ecNumber>
    </recommendedName>
</protein>
<comment type="function">
    <text evidence="15">Is involved in NO detoxification in an aerobic process, termed nitric oxide dioxygenase (NOD) reaction that utilizes O(2) and NAD(P)H to convert NO to nitrate, which protects the bacterium from various noxious nitrogen compounds. Therefore, plays a central role in the inducible response to nitrosative stress.</text>
</comment>
<dbReference type="Gene3D" id="1.10.490.10">
    <property type="entry name" value="Globins"/>
    <property type="match status" value="1"/>
</dbReference>
<dbReference type="InterPro" id="IPR001709">
    <property type="entry name" value="Flavoprot_Pyr_Nucl_cyt_Rdtase"/>
</dbReference>
<dbReference type="PROSITE" id="PS51384">
    <property type="entry name" value="FAD_FR"/>
    <property type="match status" value="1"/>
</dbReference>
<evidence type="ECO:0000256" key="2">
    <source>
        <dbReference type="ARBA" id="ARBA00001974"/>
    </source>
</evidence>
<keyword evidence="22" id="KW-1185">Reference proteome</keyword>
<name>A0A316EKG4_9BURK</name>
<evidence type="ECO:0000256" key="7">
    <source>
        <dbReference type="ARBA" id="ARBA00022621"/>
    </source>
</evidence>
<keyword evidence="7 18" id="KW-0561">Oxygen transport</keyword>
<dbReference type="SUPFAM" id="SSF46458">
    <property type="entry name" value="Globin-like"/>
    <property type="match status" value="1"/>
</dbReference>
<dbReference type="PANTHER" id="PTHR43396">
    <property type="entry name" value="FLAVOHEMOPROTEIN"/>
    <property type="match status" value="1"/>
</dbReference>
<evidence type="ECO:0000259" key="20">
    <source>
        <dbReference type="PROSITE" id="PS51384"/>
    </source>
</evidence>
<dbReference type="PROSITE" id="PS01033">
    <property type="entry name" value="GLOBIN"/>
    <property type="match status" value="1"/>
</dbReference>
<sequence length="406" mass="44094">MLSAASRPYIDASIPVLRQHGVAITTRFYADMFAARPELTRLFNMGNQANGSQQQSLASGLFAYAANIDNGAALAPVIERIVHKHVAVGLTPAHYPIVGKYLIGAIKTVLGDAATPELIAAWDEAYWLLAGEFIAAESRLYDRSGMAAGQLLPVRVIAREAQSEAVMSLTLASPDGKPLRDFEPGQYISVEATFPDGRRQLRQYSLSAERGLPTWRISIKRETGGADTPEGAVSNWLHDTVQVGATLHVSTPWGEFTPEIDDRSPIALLSAGIGITPMLSVLRTLAVEQPNRPVLFAHAARHGGHHAHRADLAWARERLTTLHTHISYETPTDADVAGRDYDHAGTMPTAALLAHRDTARFADGRFYLCGPLGFMQAQRHALISAGVPVQNIHREVFGPDLLDDLL</sequence>
<keyword evidence="14" id="KW-0520">NAD</keyword>
<dbReference type="FunFam" id="3.40.50.80:FF:000010">
    <property type="entry name" value="Flavohemoprotein"/>
    <property type="match status" value="1"/>
</dbReference>
<evidence type="ECO:0000256" key="17">
    <source>
        <dbReference type="ARBA" id="ARBA00049433"/>
    </source>
</evidence>
<evidence type="ECO:0000256" key="3">
    <source>
        <dbReference type="ARBA" id="ARBA00006401"/>
    </source>
</evidence>
<comment type="similarity">
    <text evidence="3">In the C-terminal section; belongs to the flavoprotein pyridine nucleotide cytochrome reductase family.</text>
</comment>
<dbReference type="GO" id="GO:0019825">
    <property type="term" value="F:oxygen binding"/>
    <property type="evidence" value="ECO:0007669"/>
    <property type="project" value="InterPro"/>
</dbReference>
<comment type="cofactor">
    <cofactor evidence="2">
        <name>FAD</name>
        <dbReference type="ChEBI" id="CHEBI:57692"/>
    </cofactor>
</comment>
<reference evidence="21 22" key="1">
    <citation type="submission" date="2018-05" db="EMBL/GenBank/DDBJ databases">
        <title>Genomic Encyclopedia of Type Strains, Phase IV (KMG-V): Genome sequencing to study the core and pangenomes of soil and plant-associated prokaryotes.</title>
        <authorList>
            <person name="Whitman W."/>
        </authorList>
    </citation>
    <scope>NUCLEOTIDE SEQUENCE [LARGE SCALE GENOMIC DNA]</scope>
    <source>
        <strain evidence="21 22">SLV-132</strain>
    </source>
</reference>
<dbReference type="SUPFAM" id="SSF63380">
    <property type="entry name" value="Riboflavin synthase domain-like"/>
    <property type="match status" value="1"/>
</dbReference>
<evidence type="ECO:0000256" key="16">
    <source>
        <dbReference type="ARBA" id="ARBA00048649"/>
    </source>
</evidence>
<keyword evidence="9" id="KW-0479">Metal-binding</keyword>
<evidence type="ECO:0000256" key="10">
    <source>
        <dbReference type="ARBA" id="ARBA00022827"/>
    </source>
</evidence>
<dbReference type="Proteomes" id="UP000245754">
    <property type="component" value="Unassembled WGS sequence"/>
</dbReference>
<comment type="catalytic activity">
    <reaction evidence="17">
        <text>2 nitric oxide + NADPH + 2 O2 = 2 nitrate + NADP(+) + H(+)</text>
        <dbReference type="Rhea" id="RHEA:19465"/>
        <dbReference type="ChEBI" id="CHEBI:15378"/>
        <dbReference type="ChEBI" id="CHEBI:15379"/>
        <dbReference type="ChEBI" id="CHEBI:16480"/>
        <dbReference type="ChEBI" id="CHEBI:17632"/>
        <dbReference type="ChEBI" id="CHEBI:57783"/>
        <dbReference type="ChEBI" id="CHEBI:58349"/>
        <dbReference type="EC" id="1.14.12.17"/>
    </reaction>
</comment>
<dbReference type="RefSeq" id="WP_109585246.1">
    <property type="nucleotide sequence ID" value="NZ_CAJPUX010000006.1"/>
</dbReference>
<evidence type="ECO:0000256" key="11">
    <source>
        <dbReference type="ARBA" id="ARBA00022857"/>
    </source>
</evidence>
<dbReference type="InterPro" id="IPR012292">
    <property type="entry name" value="Globin/Proto"/>
</dbReference>
<keyword evidence="13" id="KW-0408">Iron</keyword>
<dbReference type="GeneID" id="98343197"/>
<dbReference type="GO" id="GO:0008941">
    <property type="term" value="F:nitric oxide dioxygenase NAD(P)H activity"/>
    <property type="evidence" value="ECO:0007669"/>
    <property type="project" value="UniProtKB-EC"/>
</dbReference>
<evidence type="ECO:0000256" key="9">
    <source>
        <dbReference type="ARBA" id="ARBA00022723"/>
    </source>
</evidence>
<dbReference type="InterPro" id="IPR009050">
    <property type="entry name" value="Globin-like_sf"/>
</dbReference>
<keyword evidence="21" id="KW-0223">Dioxygenase</keyword>
<dbReference type="GO" id="GO:0071949">
    <property type="term" value="F:FAD binding"/>
    <property type="evidence" value="ECO:0007669"/>
    <property type="project" value="TreeGrafter"/>
</dbReference>
<dbReference type="GO" id="GO:0020037">
    <property type="term" value="F:heme binding"/>
    <property type="evidence" value="ECO:0007669"/>
    <property type="project" value="InterPro"/>
</dbReference>
<dbReference type="CDD" id="cd08922">
    <property type="entry name" value="FHb-globin"/>
    <property type="match status" value="1"/>
</dbReference>
<dbReference type="InterPro" id="IPR000971">
    <property type="entry name" value="Globin"/>
</dbReference>
<dbReference type="InterPro" id="IPR008333">
    <property type="entry name" value="Cbr1-like_FAD-bd_dom"/>
</dbReference>
<evidence type="ECO:0000256" key="8">
    <source>
        <dbReference type="ARBA" id="ARBA00022630"/>
    </source>
</evidence>
<dbReference type="Gene3D" id="2.40.30.10">
    <property type="entry name" value="Translation factors"/>
    <property type="match status" value="1"/>
</dbReference>
<dbReference type="Gene3D" id="3.40.50.80">
    <property type="entry name" value="Nucleotide-binding domain of ferredoxin-NADP reductase (FNR) module"/>
    <property type="match status" value="1"/>
</dbReference>
<dbReference type="InterPro" id="IPR001433">
    <property type="entry name" value="OxRdtase_FAD/NAD-bd"/>
</dbReference>
<feature type="domain" description="FAD-binding FR-type" evidence="20">
    <location>
        <begin position="149"/>
        <end position="259"/>
    </location>
</feature>
<dbReference type="PANTHER" id="PTHR43396:SF3">
    <property type="entry name" value="FLAVOHEMOPROTEIN"/>
    <property type="match status" value="1"/>
</dbReference>
<dbReference type="GO" id="GO:0071500">
    <property type="term" value="P:cellular response to nitrosative stress"/>
    <property type="evidence" value="ECO:0007669"/>
    <property type="project" value="TreeGrafter"/>
</dbReference>
<keyword evidence="6 18" id="KW-0349">Heme</keyword>
<feature type="domain" description="Globin" evidence="19">
    <location>
        <begin position="1"/>
        <end position="138"/>
    </location>
</feature>
<comment type="caution">
    <text evidence="21">The sequence shown here is derived from an EMBL/GenBank/DDBJ whole genome shotgun (WGS) entry which is preliminary data.</text>
</comment>
<evidence type="ECO:0000256" key="5">
    <source>
        <dbReference type="ARBA" id="ARBA00022575"/>
    </source>
</evidence>
<evidence type="ECO:0000259" key="19">
    <source>
        <dbReference type="PROSITE" id="PS01033"/>
    </source>
</evidence>
<keyword evidence="18" id="KW-0813">Transport</keyword>
<dbReference type="CDD" id="cd06184">
    <property type="entry name" value="flavohem_like_fad_nad_binding"/>
    <property type="match status" value="1"/>
</dbReference>
<dbReference type="InterPro" id="IPR039261">
    <property type="entry name" value="FNR_nucleotide-bd"/>
</dbReference>
<dbReference type="SUPFAM" id="SSF52343">
    <property type="entry name" value="Ferredoxin reductase-like, C-terminal NADP-linked domain"/>
    <property type="match status" value="1"/>
</dbReference>
<accession>A0A316EKG4</accession>
<keyword evidence="11" id="KW-0521">NADP</keyword>
<evidence type="ECO:0000256" key="4">
    <source>
        <dbReference type="ARBA" id="ARBA00012229"/>
    </source>
</evidence>
<dbReference type="Pfam" id="PF00042">
    <property type="entry name" value="Globin"/>
    <property type="match status" value="1"/>
</dbReference>